<organism evidence="1">
    <name type="scientific">viral metagenome</name>
    <dbReference type="NCBI Taxonomy" id="1070528"/>
    <lineage>
        <taxon>unclassified sequences</taxon>
        <taxon>metagenomes</taxon>
        <taxon>organismal metagenomes</taxon>
    </lineage>
</organism>
<reference evidence="1" key="1">
    <citation type="journal article" date="2020" name="Nature">
        <title>Giant virus diversity and host interactions through global metagenomics.</title>
        <authorList>
            <person name="Schulz F."/>
            <person name="Roux S."/>
            <person name="Paez-Espino D."/>
            <person name="Jungbluth S."/>
            <person name="Walsh D.A."/>
            <person name="Denef V.J."/>
            <person name="McMahon K.D."/>
            <person name="Konstantinidis K.T."/>
            <person name="Eloe-Fadrosh E.A."/>
            <person name="Kyrpides N.C."/>
            <person name="Woyke T."/>
        </authorList>
    </citation>
    <scope>NUCLEOTIDE SEQUENCE</scope>
    <source>
        <strain evidence="1">GVMAG-S-1064190-84</strain>
    </source>
</reference>
<proteinExistence type="predicted"/>
<name>A0A6C0JVR4_9ZZZZ</name>
<sequence>MKEYLTTLIEEKGKFIDDEIQIDGQIGLTYEMLFDFIEEMPQYHKTIRDTLVKIDFKNGDIFHYLKYLAEGMIKSLGY</sequence>
<evidence type="ECO:0000313" key="1">
    <source>
        <dbReference type="EMBL" id="QHU08790.1"/>
    </source>
</evidence>
<protein>
    <submittedName>
        <fullName evidence="1">Uncharacterized protein</fullName>
    </submittedName>
</protein>
<accession>A0A6C0JVR4</accession>
<dbReference type="EMBL" id="MN740699">
    <property type="protein sequence ID" value="QHU08790.1"/>
    <property type="molecule type" value="Genomic_DNA"/>
</dbReference>
<dbReference type="AlphaFoldDB" id="A0A6C0JVR4"/>